<feature type="region of interest" description="Disordered" evidence="1">
    <location>
        <begin position="49"/>
        <end position="70"/>
    </location>
</feature>
<protein>
    <submittedName>
        <fullName evidence="2">Uncharacterized protein</fullName>
    </submittedName>
</protein>
<name>A0A066XMR8_COLSU</name>
<accession>A0A066XMR8</accession>
<comment type="caution">
    <text evidence="2">The sequence shown here is derived from an EMBL/GenBank/DDBJ whole genome shotgun (WGS) entry which is preliminary data.</text>
</comment>
<evidence type="ECO:0000256" key="1">
    <source>
        <dbReference type="SAM" id="MobiDB-lite"/>
    </source>
</evidence>
<evidence type="ECO:0000313" key="3">
    <source>
        <dbReference type="Proteomes" id="UP000027238"/>
    </source>
</evidence>
<proteinExistence type="predicted"/>
<keyword evidence="3" id="KW-1185">Reference proteome</keyword>
<dbReference type="EMBL" id="JMSE01000337">
    <property type="protein sequence ID" value="KDN70508.1"/>
    <property type="molecule type" value="Genomic_DNA"/>
</dbReference>
<dbReference type="eggNOG" id="ENOG502SQSM">
    <property type="taxonomic scope" value="Eukaryota"/>
</dbReference>
<sequence length="338" mass="35561">MSALADKSLNIPGTSALPTYASATEVELAGIAPLTSTASLPPAYDDATATVTMPAGSDDTLGSSDGPPRAPFAPTVHFQIETEGKPWLSLPIGTRPDPIPVYRVEAGSWAPGSTPAYVSLRSSRSSNSCSLVRGDDDGSQMPVCTTLYRFGPGKPPVLRLPRALISPHAGPASPACPPGERAHGDVRTEGDGDLDLLVMPKSLVTRTQVLETPLGTFQWRYASRREVTAAERADDLLVCELVTRVALTNKKKTREETARVAQLVRGPGTRTEGTGCSAAGNGGRLAIDLARWTGPKGSMRDAVEAIVIASCVCMLKKEVDRRRMHQMMIMAGAASGGG</sequence>
<organism evidence="2 3">
    <name type="scientific">Colletotrichum sublineola</name>
    <name type="common">Sorghum anthracnose fungus</name>
    <dbReference type="NCBI Taxonomy" id="1173701"/>
    <lineage>
        <taxon>Eukaryota</taxon>
        <taxon>Fungi</taxon>
        <taxon>Dikarya</taxon>
        <taxon>Ascomycota</taxon>
        <taxon>Pezizomycotina</taxon>
        <taxon>Sordariomycetes</taxon>
        <taxon>Hypocreomycetidae</taxon>
        <taxon>Glomerellales</taxon>
        <taxon>Glomerellaceae</taxon>
        <taxon>Colletotrichum</taxon>
        <taxon>Colletotrichum graminicola species complex</taxon>
    </lineage>
</organism>
<dbReference type="STRING" id="1173701.A0A066XMR8"/>
<dbReference type="HOGENOM" id="CLU_045564_0_0_1"/>
<dbReference type="OMA" id="SAFEWRY"/>
<dbReference type="Proteomes" id="UP000027238">
    <property type="component" value="Unassembled WGS sequence"/>
</dbReference>
<dbReference type="OrthoDB" id="5325862at2759"/>
<dbReference type="AlphaFoldDB" id="A0A066XMR8"/>
<reference evidence="3" key="1">
    <citation type="journal article" date="2014" name="Genome Announc.">
        <title>Draft genome sequence of Colletotrichum sublineola, a destructive pathogen of cultivated sorghum.</title>
        <authorList>
            <person name="Baroncelli R."/>
            <person name="Sanz-Martin J.M."/>
            <person name="Rech G.E."/>
            <person name="Sukno S.A."/>
            <person name="Thon M.R."/>
        </authorList>
    </citation>
    <scope>NUCLEOTIDE SEQUENCE [LARGE SCALE GENOMIC DNA]</scope>
    <source>
        <strain evidence="3">TX430BB</strain>
    </source>
</reference>
<gene>
    <name evidence="2" type="ORF">CSUB01_09745</name>
</gene>
<evidence type="ECO:0000313" key="2">
    <source>
        <dbReference type="EMBL" id="KDN70508.1"/>
    </source>
</evidence>